<keyword evidence="1" id="KW-0805">Transcription regulation</keyword>
<dbReference type="EMBL" id="CP001674">
    <property type="protein sequence ID" value="ACT51897.1"/>
    <property type="molecule type" value="Genomic_DNA"/>
</dbReference>
<evidence type="ECO:0000256" key="1">
    <source>
        <dbReference type="ARBA" id="ARBA00023015"/>
    </source>
</evidence>
<feature type="domain" description="HTH crp-type" evidence="4">
    <location>
        <begin position="146"/>
        <end position="212"/>
    </location>
</feature>
<sequence length="235" mass="25969">MLHMSTSPFNCLLEALPLPERLSFISTCDSVELGLTQVLNQPDDTVEYVYFPLTCMVALTLNLEEGEGMEVALIGNEGMVGASLILGVAQSPFGATVQGHGLALRSSAPLFLEELARHPQLHELVKRYVHVSCQQFAQIAVCNRYHVVEKRLARLLLMTRDRMHSEDFYITHELLAKMLGVRRVGVTKAAGALHTQHLISYRRGVVRIDDAAGLEAAACSCYETDKAVYARLLVC</sequence>
<dbReference type="Proteomes" id="UP000002743">
    <property type="component" value="Chromosome"/>
</dbReference>
<dbReference type="InterPro" id="IPR012318">
    <property type="entry name" value="HTH_CRP"/>
</dbReference>
<dbReference type="CDD" id="cd00038">
    <property type="entry name" value="CAP_ED"/>
    <property type="match status" value="1"/>
</dbReference>
<name>C6XBC7_METGS</name>
<evidence type="ECO:0000313" key="5">
    <source>
        <dbReference type="EMBL" id="ACT51897.1"/>
    </source>
</evidence>
<dbReference type="InterPro" id="IPR018490">
    <property type="entry name" value="cNMP-bd_dom_sf"/>
</dbReference>
<keyword evidence="6" id="KW-1185">Reference proteome</keyword>
<protein>
    <submittedName>
        <fullName evidence="5">Putative transcriptional regulator, Crp/Fnr family</fullName>
    </submittedName>
</protein>
<dbReference type="SUPFAM" id="SSF51206">
    <property type="entry name" value="cAMP-binding domain-like"/>
    <property type="match status" value="1"/>
</dbReference>
<dbReference type="GO" id="GO:0003677">
    <property type="term" value="F:DNA binding"/>
    <property type="evidence" value="ECO:0007669"/>
    <property type="project" value="UniProtKB-KW"/>
</dbReference>
<evidence type="ECO:0000256" key="3">
    <source>
        <dbReference type="ARBA" id="ARBA00023163"/>
    </source>
</evidence>
<dbReference type="AlphaFoldDB" id="C6XBC7"/>
<dbReference type="SUPFAM" id="SSF46785">
    <property type="entry name" value="Winged helix' DNA-binding domain"/>
    <property type="match status" value="1"/>
</dbReference>
<keyword evidence="3" id="KW-0804">Transcription</keyword>
<organism evidence="5 6">
    <name type="scientific">Methylovorus glucosotrophus (strain SIP3-4)</name>
    <dbReference type="NCBI Taxonomy" id="582744"/>
    <lineage>
        <taxon>Bacteria</taxon>
        <taxon>Pseudomonadati</taxon>
        <taxon>Pseudomonadota</taxon>
        <taxon>Betaproteobacteria</taxon>
        <taxon>Nitrosomonadales</taxon>
        <taxon>Methylophilaceae</taxon>
        <taxon>Methylovorus</taxon>
    </lineage>
</organism>
<dbReference type="eggNOG" id="COG0664">
    <property type="taxonomic scope" value="Bacteria"/>
</dbReference>
<dbReference type="Gene3D" id="2.60.120.10">
    <property type="entry name" value="Jelly Rolls"/>
    <property type="match status" value="1"/>
</dbReference>
<evidence type="ECO:0000256" key="2">
    <source>
        <dbReference type="ARBA" id="ARBA00023125"/>
    </source>
</evidence>
<dbReference type="PROSITE" id="PS51063">
    <property type="entry name" value="HTH_CRP_2"/>
    <property type="match status" value="1"/>
</dbReference>
<dbReference type="Pfam" id="PF13545">
    <property type="entry name" value="HTH_Crp_2"/>
    <property type="match status" value="1"/>
</dbReference>
<evidence type="ECO:0000313" key="6">
    <source>
        <dbReference type="Proteomes" id="UP000002743"/>
    </source>
</evidence>
<dbReference type="GO" id="GO:0006355">
    <property type="term" value="P:regulation of DNA-templated transcription"/>
    <property type="evidence" value="ECO:0007669"/>
    <property type="project" value="InterPro"/>
</dbReference>
<accession>C6XBC7</accession>
<gene>
    <name evidence="5" type="ordered locus">Msip34_2660</name>
</gene>
<proteinExistence type="predicted"/>
<reference evidence="5 6" key="2">
    <citation type="journal article" date="2011" name="J. Bacteriol.">
        <title>Genomes of three methylotrophs from a single niche uncover genetic and metabolic divergence of Methylophilaceae.</title>
        <authorList>
            <person name="Lapidus A."/>
            <person name="Clum A."/>
            <person name="Labutti K."/>
            <person name="Kaluzhnaya M.G."/>
            <person name="Lim S."/>
            <person name="Beck D.A."/>
            <person name="Glavina Del Rio T."/>
            <person name="Nolan M."/>
            <person name="Mavromatis K."/>
            <person name="Huntemann M."/>
            <person name="Lucas S."/>
            <person name="Lidstrom M.E."/>
            <person name="Ivanova N."/>
            <person name="Chistoserdova L."/>
        </authorList>
    </citation>
    <scope>NUCLEOTIDE SEQUENCE [LARGE SCALE GENOMIC DNA]</scope>
    <source>
        <strain evidence="5 6">SIP3-4</strain>
    </source>
</reference>
<dbReference type="InterPro" id="IPR014710">
    <property type="entry name" value="RmlC-like_jellyroll"/>
</dbReference>
<dbReference type="InterPro" id="IPR036390">
    <property type="entry name" value="WH_DNA-bd_sf"/>
</dbReference>
<evidence type="ECO:0000259" key="4">
    <source>
        <dbReference type="PROSITE" id="PS51063"/>
    </source>
</evidence>
<dbReference type="InterPro" id="IPR000595">
    <property type="entry name" value="cNMP-bd_dom"/>
</dbReference>
<reference evidence="6" key="1">
    <citation type="submission" date="2009-07" db="EMBL/GenBank/DDBJ databases">
        <title>Complete sequence of chromosome of Methylovorus sp. SIP3-4.</title>
        <authorList>
            <person name="Lucas S."/>
            <person name="Copeland A."/>
            <person name="Lapidus A."/>
            <person name="Glavina del Rio T."/>
            <person name="Tice H."/>
            <person name="Bruce D."/>
            <person name="Goodwin L."/>
            <person name="Pitluck S."/>
            <person name="Clum A."/>
            <person name="Larimer F."/>
            <person name="Land M."/>
            <person name="Hauser L."/>
            <person name="Kyrpides N."/>
            <person name="Mikhailova N."/>
            <person name="Kayluzhnaya M."/>
            <person name="Chistoserdova L."/>
        </authorList>
    </citation>
    <scope>NUCLEOTIDE SEQUENCE [LARGE SCALE GENOMIC DNA]</scope>
    <source>
        <strain evidence="6">SIP3-4</strain>
    </source>
</reference>
<dbReference type="STRING" id="582744.Msip34_2660"/>
<dbReference type="HOGENOM" id="CLU_077340_0_0_4"/>
<keyword evidence="2" id="KW-0238">DNA-binding</keyword>
<dbReference type="KEGG" id="mei:Msip34_2660"/>